<accession>A0A553I051</accession>
<keyword evidence="5" id="KW-1185">Reference proteome</keyword>
<dbReference type="GO" id="GO:0005783">
    <property type="term" value="C:endoplasmic reticulum"/>
    <property type="evidence" value="ECO:0007669"/>
    <property type="project" value="TreeGrafter"/>
</dbReference>
<dbReference type="PROSITE" id="PS00636">
    <property type="entry name" value="DNAJ_1"/>
    <property type="match status" value="1"/>
</dbReference>
<feature type="domain" description="J" evidence="3">
    <location>
        <begin position="12"/>
        <end position="81"/>
    </location>
</feature>
<organism evidence="4 5">
    <name type="scientific">Xylaria flabelliformis</name>
    <dbReference type="NCBI Taxonomy" id="2512241"/>
    <lineage>
        <taxon>Eukaryota</taxon>
        <taxon>Fungi</taxon>
        <taxon>Dikarya</taxon>
        <taxon>Ascomycota</taxon>
        <taxon>Pezizomycotina</taxon>
        <taxon>Sordariomycetes</taxon>
        <taxon>Xylariomycetidae</taxon>
        <taxon>Xylariales</taxon>
        <taxon>Xylariaceae</taxon>
        <taxon>Xylaria</taxon>
    </lineage>
</organism>
<dbReference type="GO" id="GO:0036503">
    <property type="term" value="P:ERAD pathway"/>
    <property type="evidence" value="ECO:0007669"/>
    <property type="project" value="TreeGrafter"/>
</dbReference>
<feature type="region of interest" description="Disordered" evidence="2">
    <location>
        <begin position="99"/>
        <end position="139"/>
    </location>
</feature>
<dbReference type="InterPro" id="IPR018253">
    <property type="entry name" value="DnaJ_domain_CS"/>
</dbReference>
<name>A0A553I051_9PEZI</name>
<dbReference type="Pfam" id="PF00226">
    <property type="entry name" value="DnaJ"/>
    <property type="match status" value="1"/>
</dbReference>
<dbReference type="Proteomes" id="UP000319160">
    <property type="component" value="Unassembled WGS sequence"/>
</dbReference>
<evidence type="ECO:0000313" key="4">
    <source>
        <dbReference type="EMBL" id="TRX93578.1"/>
    </source>
</evidence>
<evidence type="ECO:0000256" key="1">
    <source>
        <dbReference type="ARBA" id="ARBA00023186"/>
    </source>
</evidence>
<dbReference type="STRING" id="2512241.A0A553I051"/>
<dbReference type="PRINTS" id="PR00625">
    <property type="entry name" value="JDOMAIN"/>
</dbReference>
<proteinExistence type="predicted"/>
<dbReference type="PANTHER" id="PTHR44360">
    <property type="entry name" value="DNAJ HOMOLOG SUBFAMILY B MEMBER 9"/>
    <property type="match status" value="1"/>
</dbReference>
<dbReference type="InterPro" id="IPR051948">
    <property type="entry name" value="Hsp70_co-chaperone_J-domain"/>
</dbReference>
<keyword evidence="1" id="KW-0143">Chaperone</keyword>
<dbReference type="GO" id="GO:0051087">
    <property type="term" value="F:protein-folding chaperone binding"/>
    <property type="evidence" value="ECO:0007669"/>
    <property type="project" value="TreeGrafter"/>
</dbReference>
<dbReference type="CDD" id="cd06257">
    <property type="entry name" value="DnaJ"/>
    <property type="match status" value="1"/>
</dbReference>
<evidence type="ECO:0000256" key="2">
    <source>
        <dbReference type="SAM" id="MobiDB-lite"/>
    </source>
</evidence>
<dbReference type="PANTHER" id="PTHR44360:SF1">
    <property type="entry name" value="DNAJ HOMOLOG SUBFAMILY B MEMBER 9"/>
    <property type="match status" value="1"/>
</dbReference>
<dbReference type="AlphaFoldDB" id="A0A553I051"/>
<dbReference type="OrthoDB" id="10250354at2759"/>
<dbReference type="SMART" id="SM00271">
    <property type="entry name" value="DnaJ"/>
    <property type="match status" value="1"/>
</dbReference>
<reference evidence="5" key="1">
    <citation type="submission" date="2019-06" db="EMBL/GenBank/DDBJ databases">
        <title>Draft genome sequence of the griseofulvin-producing fungus Xylaria cubensis strain G536.</title>
        <authorList>
            <person name="Mead M.E."/>
            <person name="Raja H.A."/>
            <person name="Steenwyk J.L."/>
            <person name="Knowles S.L."/>
            <person name="Oberlies N.H."/>
            <person name="Rokas A."/>
        </authorList>
    </citation>
    <scope>NUCLEOTIDE SEQUENCE [LARGE SCALE GENOMIC DNA]</scope>
    <source>
        <strain evidence="5">G536</strain>
    </source>
</reference>
<evidence type="ECO:0000259" key="3">
    <source>
        <dbReference type="PROSITE" id="PS50076"/>
    </source>
</evidence>
<comment type="caution">
    <text evidence="4">The sequence shown here is derived from an EMBL/GenBank/DDBJ whole genome shotgun (WGS) entry which is preliminary data.</text>
</comment>
<protein>
    <recommendedName>
        <fullName evidence="3">J domain-containing protein</fullName>
    </recommendedName>
</protein>
<dbReference type="InterPro" id="IPR001623">
    <property type="entry name" value="DnaJ_domain"/>
</dbReference>
<dbReference type="Gene3D" id="1.10.287.110">
    <property type="entry name" value="DnaJ domain"/>
    <property type="match status" value="1"/>
</dbReference>
<dbReference type="InterPro" id="IPR036869">
    <property type="entry name" value="J_dom_sf"/>
</dbReference>
<evidence type="ECO:0000313" key="5">
    <source>
        <dbReference type="Proteomes" id="UP000319160"/>
    </source>
</evidence>
<sequence length="242" mass="28613">MDNANELPSTPDYYQDLGVSQTASPAMIRKAFRKLALATHPDKNQYKDTGNQNNAADFRKVREAYECLSDPKKRASYDERYLYIQAAWEKYREQQAGQIRREQERLAKKKAEEERKTAEAERLRKLEAQRKEAEEKLRRKELRDERARQAEMRSKEVARKAWEQHQLEAKDRIRLQKEAAAEARSKEVAEKMRAEQEKAARERMRLFHIQEMQDDSRRFWANLDHAMQDSSHSDLPSTSLTA</sequence>
<dbReference type="EMBL" id="VFLP01000028">
    <property type="protein sequence ID" value="TRX93578.1"/>
    <property type="molecule type" value="Genomic_DNA"/>
</dbReference>
<dbReference type="SUPFAM" id="SSF46565">
    <property type="entry name" value="Chaperone J-domain"/>
    <property type="match status" value="1"/>
</dbReference>
<gene>
    <name evidence="4" type="ORF">FHL15_005550</name>
</gene>
<dbReference type="GO" id="GO:0051787">
    <property type="term" value="F:misfolded protein binding"/>
    <property type="evidence" value="ECO:0007669"/>
    <property type="project" value="TreeGrafter"/>
</dbReference>
<dbReference type="PROSITE" id="PS50076">
    <property type="entry name" value="DNAJ_2"/>
    <property type="match status" value="1"/>
</dbReference>